<dbReference type="Gene3D" id="3.30.40.10">
    <property type="entry name" value="Zinc/RING finger domain, C3HC4 (zinc finger)"/>
    <property type="match status" value="1"/>
</dbReference>
<dbReference type="PROSITE" id="PS50089">
    <property type="entry name" value="ZF_RING_2"/>
    <property type="match status" value="1"/>
</dbReference>
<accession>A0A8H3FB19</accession>
<dbReference type="OrthoDB" id="8062037at2759"/>
<dbReference type="AlphaFoldDB" id="A0A8H3FB19"/>
<keyword evidence="1" id="KW-0862">Zinc</keyword>
<dbReference type="GO" id="GO:0008270">
    <property type="term" value="F:zinc ion binding"/>
    <property type="evidence" value="ECO:0007669"/>
    <property type="project" value="UniProtKB-KW"/>
</dbReference>
<proteinExistence type="predicted"/>
<protein>
    <recommendedName>
        <fullName evidence="2">RING-type domain-containing protein</fullName>
    </recommendedName>
</protein>
<name>A0A8H3FB19_9LECA</name>
<evidence type="ECO:0000256" key="1">
    <source>
        <dbReference type="PROSITE-ProRule" id="PRU00175"/>
    </source>
</evidence>
<keyword evidence="4" id="KW-1185">Reference proteome</keyword>
<dbReference type="Proteomes" id="UP000664534">
    <property type="component" value="Unassembled WGS sequence"/>
</dbReference>
<evidence type="ECO:0000313" key="4">
    <source>
        <dbReference type="Proteomes" id="UP000664534"/>
    </source>
</evidence>
<sequence>MSQTTPTIITTTLPSMTPFAFLNQLPLAHDLPDDSECPICVQQYGPGKAAAAPGLVESLFSMVVRREPEAIETERAVRLPCQHVLGWRCVRRWIHPKRGNQNTCPYCVQQLFTPLKYPVSNHPYWSMLIELLGRHGFTLDERGFCIWDQAKGATALSRRDLLDAQTLVRRHAVVLEQFLPKQSTLFKIQRVAAARSTVQLREVVLYLQLQSNGVSLPEIELQNNGVDISAREEAELGYPFMTLGKRQEDALFAEFEKRKLFDSSRRCHRRAWESDRGLGWIPWMNWATDRYFWVFP</sequence>
<dbReference type="SUPFAM" id="SSF57850">
    <property type="entry name" value="RING/U-box"/>
    <property type="match status" value="1"/>
</dbReference>
<dbReference type="EMBL" id="CAJPDT010000027">
    <property type="protein sequence ID" value="CAF9921259.1"/>
    <property type="molecule type" value="Genomic_DNA"/>
</dbReference>
<evidence type="ECO:0000313" key="3">
    <source>
        <dbReference type="EMBL" id="CAF9921259.1"/>
    </source>
</evidence>
<dbReference type="InterPro" id="IPR013083">
    <property type="entry name" value="Znf_RING/FYVE/PHD"/>
</dbReference>
<gene>
    <name evidence="3" type="ORF">IMSHALPRED_005124</name>
</gene>
<keyword evidence="1" id="KW-0863">Zinc-finger</keyword>
<reference evidence="3" key="1">
    <citation type="submission" date="2021-03" db="EMBL/GenBank/DDBJ databases">
        <authorList>
            <person name="Tagirdzhanova G."/>
        </authorList>
    </citation>
    <scope>NUCLEOTIDE SEQUENCE</scope>
</reference>
<evidence type="ECO:0000259" key="2">
    <source>
        <dbReference type="PROSITE" id="PS50089"/>
    </source>
</evidence>
<feature type="domain" description="RING-type" evidence="2">
    <location>
        <begin position="37"/>
        <end position="107"/>
    </location>
</feature>
<organism evidence="3 4">
    <name type="scientific">Imshaugia aleurites</name>
    <dbReference type="NCBI Taxonomy" id="172621"/>
    <lineage>
        <taxon>Eukaryota</taxon>
        <taxon>Fungi</taxon>
        <taxon>Dikarya</taxon>
        <taxon>Ascomycota</taxon>
        <taxon>Pezizomycotina</taxon>
        <taxon>Lecanoromycetes</taxon>
        <taxon>OSLEUM clade</taxon>
        <taxon>Lecanoromycetidae</taxon>
        <taxon>Lecanorales</taxon>
        <taxon>Lecanorineae</taxon>
        <taxon>Parmeliaceae</taxon>
        <taxon>Imshaugia</taxon>
    </lineage>
</organism>
<keyword evidence="1" id="KW-0479">Metal-binding</keyword>
<comment type="caution">
    <text evidence="3">The sequence shown here is derived from an EMBL/GenBank/DDBJ whole genome shotgun (WGS) entry which is preliminary data.</text>
</comment>
<dbReference type="InterPro" id="IPR001841">
    <property type="entry name" value="Znf_RING"/>
</dbReference>